<proteinExistence type="predicted"/>
<feature type="region of interest" description="Disordered" evidence="1">
    <location>
        <begin position="146"/>
        <end position="216"/>
    </location>
</feature>
<evidence type="ECO:0008006" key="3">
    <source>
        <dbReference type="Google" id="ProtNLM"/>
    </source>
</evidence>
<evidence type="ECO:0000256" key="1">
    <source>
        <dbReference type="SAM" id="MobiDB-lite"/>
    </source>
</evidence>
<reference evidence="2" key="1">
    <citation type="submission" date="2021-01" db="EMBL/GenBank/DDBJ databases">
        <authorList>
            <person name="Corre E."/>
            <person name="Pelletier E."/>
            <person name="Niang G."/>
            <person name="Scheremetjew M."/>
            <person name="Finn R."/>
            <person name="Kale V."/>
            <person name="Holt S."/>
            <person name="Cochrane G."/>
            <person name="Meng A."/>
            <person name="Brown T."/>
            <person name="Cohen L."/>
        </authorList>
    </citation>
    <scope>NUCLEOTIDE SEQUENCE</scope>
    <source>
        <strain evidence="2">CCMP622</strain>
    </source>
</reference>
<evidence type="ECO:0000313" key="2">
    <source>
        <dbReference type="EMBL" id="CAD9749385.1"/>
    </source>
</evidence>
<name>A0A7S2TIY8_9EUKA</name>
<feature type="region of interest" description="Disordered" evidence="1">
    <location>
        <begin position="412"/>
        <end position="475"/>
    </location>
</feature>
<protein>
    <recommendedName>
        <fullName evidence="3">Mannitol-1-phosphate 5-dehydrogenase</fullName>
    </recommendedName>
</protein>
<dbReference type="EMBL" id="HBHP01004296">
    <property type="protein sequence ID" value="CAD9749385.1"/>
    <property type="molecule type" value="Transcribed_RNA"/>
</dbReference>
<feature type="compositionally biased region" description="Basic residues" evidence="1">
    <location>
        <begin position="433"/>
        <end position="455"/>
    </location>
</feature>
<gene>
    <name evidence="2" type="ORF">LSP00402_LOCUS2692</name>
</gene>
<feature type="compositionally biased region" description="Acidic residues" evidence="1">
    <location>
        <begin position="186"/>
        <end position="209"/>
    </location>
</feature>
<sequence>MDAGGPKQVTVRVNGKPVGKPMTILQGKDIDTLDPEKGPYLVFAKNLSRNMSNLVKRASSMSCSLKKGVDGFKLVLGRLPKRKNPPRLYACENDHEAMEKLAVEVDGRVKVAPCMVDRIATERTIDAKNAVVDIKTEPWAGQIVVLPDIGHEEEDDEEDGKKVDDFTGDDDITGSEIEPSGVDVTSMDDTDEDEGADEDDDGGDGEEAELPFAGPTVITTSTDSQARYFARRKLLLVNGTHTTLAFLTLWSEYKKAKKDMRKLGLPGKYKLLDYKIADAETRQMIWAWLVARCCMIHKGFSISILIGAHKVKTEAEAMSSLIEYAWTTLQRFSDVPDTTERVLSGGVVKRFEGRLRNVLEYLKKQQAAKKDLPASVLKAAEGKDRPKLTPEIIQKSVKTLVEVTAPMAAEKKKREEAVKNGGKAESKFASAKARWKTTRGRLTVKRSSIHGKHPQKMREKVLKEKVIPEKAQKRT</sequence>
<accession>A0A7S2TIY8</accession>
<feature type="compositionally biased region" description="Basic and acidic residues" evidence="1">
    <location>
        <begin position="456"/>
        <end position="475"/>
    </location>
</feature>
<organism evidence="2">
    <name type="scientific">Lotharella oceanica</name>
    <dbReference type="NCBI Taxonomy" id="641309"/>
    <lineage>
        <taxon>Eukaryota</taxon>
        <taxon>Sar</taxon>
        <taxon>Rhizaria</taxon>
        <taxon>Cercozoa</taxon>
        <taxon>Chlorarachniophyceae</taxon>
        <taxon>Lotharella</taxon>
    </lineage>
</organism>
<dbReference type="AlphaFoldDB" id="A0A7S2TIY8"/>
<feature type="compositionally biased region" description="Basic and acidic residues" evidence="1">
    <location>
        <begin position="412"/>
        <end position="426"/>
    </location>
</feature>